<dbReference type="EMBL" id="NBTZ01000106">
    <property type="protein sequence ID" value="OTP70654.1"/>
    <property type="molecule type" value="Genomic_DNA"/>
</dbReference>
<evidence type="ECO:0000313" key="8">
    <source>
        <dbReference type="Proteomes" id="UP000194546"/>
    </source>
</evidence>
<evidence type="ECO:0000256" key="2">
    <source>
        <dbReference type="ARBA" id="ARBA00022692"/>
    </source>
</evidence>
<feature type="transmembrane region" description="Helical" evidence="5">
    <location>
        <begin position="125"/>
        <end position="147"/>
    </location>
</feature>
<dbReference type="Proteomes" id="UP000195221">
    <property type="component" value="Unassembled WGS sequence"/>
</dbReference>
<dbReference type="PANTHER" id="PTHR43483:SF3">
    <property type="entry name" value="MEMBRANE TRANSPORTER PROTEIN HI_0806-RELATED"/>
    <property type="match status" value="1"/>
</dbReference>
<dbReference type="Pfam" id="PF01925">
    <property type="entry name" value="TauE"/>
    <property type="match status" value="1"/>
</dbReference>
<reference evidence="6 9" key="2">
    <citation type="submission" date="2017-03" db="EMBL/GenBank/DDBJ databases">
        <title>Genome analysis of strain PAMC 26577.</title>
        <authorList>
            <person name="Oh H.-M."/>
            <person name="Yang J.-A."/>
        </authorList>
    </citation>
    <scope>NUCLEOTIDE SEQUENCE [LARGE SCALE GENOMIC DNA]</scope>
    <source>
        <strain evidence="6 9">PAMC 26577</strain>
    </source>
</reference>
<protein>
    <recommendedName>
        <fullName evidence="5">Probable membrane transporter protein</fullName>
    </recommendedName>
</protein>
<evidence type="ECO:0000256" key="4">
    <source>
        <dbReference type="ARBA" id="ARBA00023136"/>
    </source>
</evidence>
<dbReference type="EMBL" id="NBTY01000073">
    <property type="protein sequence ID" value="OTP75497.1"/>
    <property type="molecule type" value="Genomic_DNA"/>
</dbReference>
<feature type="transmembrane region" description="Helical" evidence="5">
    <location>
        <begin position="189"/>
        <end position="207"/>
    </location>
</feature>
<reference evidence="7 8" key="1">
    <citation type="submission" date="2017-03" db="EMBL/GenBank/DDBJ databases">
        <title>Genome analysis of strain PAMC 26510.</title>
        <authorList>
            <person name="Oh H.-M."/>
            <person name="Yang J.-A."/>
        </authorList>
    </citation>
    <scope>NUCLEOTIDE SEQUENCE [LARGE SCALE GENOMIC DNA]</scope>
    <source>
        <strain evidence="7 8">PAMC 26510</strain>
    </source>
</reference>
<dbReference type="RefSeq" id="WP_062001390.1">
    <property type="nucleotide sequence ID" value="NZ_MSRG01000023.1"/>
</dbReference>
<dbReference type="GO" id="GO:0005886">
    <property type="term" value="C:plasma membrane"/>
    <property type="evidence" value="ECO:0007669"/>
    <property type="project" value="UniProtKB-SubCell"/>
</dbReference>
<dbReference type="InterPro" id="IPR002781">
    <property type="entry name" value="TM_pro_TauE-like"/>
</dbReference>
<keyword evidence="3 5" id="KW-1133">Transmembrane helix</keyword>
<feature type="transmembrane region" description="Helical" evidence="5">
    <location>
        <begin position="42"/>
        <end position="61"/>
    </location>
</feature>
<name>A0A242MH68_CABSO</name>
<accession>A0A242MH68</accession>
<comment type="subcellular location">
    <subcellularLocation>
        <location evidence="5">Cell membrane</location>
        <topology evidence="5">Multi-pass membrane protein</topology>
    </subcellularLocation>
    <subcellularLocation>
        <location evidence="1">Membrane</location>
        <topology evidence="1">Multi-pass membrane protein</topology>
    </subcellularLocation>
</comment>
<dbReference type="AlphaFoldDB" id="A0A242MH68"/>
<evidence type="ECO:0000256" key="5">
    <source>
        <dbReference type="RuleBase" id="RU363041"/>
    </source>
</evidence>
<sequence>MGYVLVLLVGVAAGMLSGIIGTGSSMMLMPVLVLFFGPQQAVPIMAIGAVMGNLGKVVAWWREIDWKACAAYCTTAIPGAALGVHTLLALPARIVDIALGVFFVAMIPTRRWLARRSIKFTLWDLALIGGPVGFLTGIVVSTGPITVPVFTSYGLEKGAFLATEATGSLGVYAAKIAAFKEFGALPVGIVVKGLVAGAALMTGSFFAKSVVVRMQPSTFRLLVDGLMLSSGISLLWAAVGQ</sequence>
<organism evidence="6 9">
    <name type="scientific">Caballeronia sordidicola</name>
    <name type="common">Burkholderia sordidicola</name>
    <dbReference type="NCBI Taxonomy" id="196367"/>
    <lineage>
        <taxon>Bacteria</taxon>
        <taxon>Pseudomonadati</taxon>
        <taxon>Pseudomonadota</taxon>
        <taxon>Betaproteobacteria</taxon>
        <taxon>Burkholderiales</taxon>
        <taxon>Burkholderiaceae</taxon>
        <taxon>Caballeronia</taxon>
    </lineage>
</organism>
<evidence type="ECO:0000313" key="6">
    <source>
        <dbReference type="EMBL" id="OTP70654.1"/>
    </source>
</evidence>
<proteinExistence type="inferred from homology"/>
<evidence type="ECO:0000313" key="7">
    <source>
        <dbReference type="EMBL" id="OTP75497.1"/>
    </source>
</evidence>
<feature type="transmembrane region" description="Helical" evidence="5">
    <location>
        <begin position="94"/>
        <end position="113"/>
    </location>
</feature>
<dbReference type="Proteomes" id="UP000194546">
    <property type="component" value="Unassembled WGS sequence"/>
</dbReference>
<evidence type="ECO:0000256" key="3">
    <source>
        <dbReference type="ARBA" id="ARBA00022989"/>
    </source>
</evidence>
<comment type="caution">
    <text evidence="6">The sequence shown here is derived from an EMBL/GenBank/DDBJ whole genome shotgun (WGS) entry which is preliminary data.</text>
</comment>
<evidence type="ECO:0000256" key="1">
    <source>
        <dbReference type="ARBA" id="ARBA00004141"/>
    </source>
</evidence>
<gene>
    <name evidence="7" type="ORF">PAMC26510_13735</name>
    <name evidence="6" type="ORF">PAMC26577_26730</name>
</gene>
<feature type="transmembrane region" description="Helical" evidence="5">
    <location>
        <begin position="219"/>
        <end position="239"/>
    </location>
</feature>
<evidence type="ECO:0000313" key="9">
    <source>
        <dbReference type="Proteomes" id="UP000195221"/>
    </source>
</evidence>
<dbReference type="PANTHER" id="PTHR43483">
    <property type="entry name" value="MEMBRANE TRANSPORTER PROTEIN HI_0806-RELATED"/>
    <property type="match status" value="1"/>
</dbReference>
<keyword evidence="2 5" id="KW-0812">Transmembrane</keyword>
<comment type="similarity">
    <text evidence="5">Belongs to the 4-toluene sulfonate uptake permease (TSUP) (TC 2.A.102) family.</text>
</comment>
<keyword evidence="4 5" id="KW-0472">Membrane</keyword>
<keyword evidence="5" id="KW-1003">Cell membrane</keyword>
<feature type="transmembrane region" description="Helical" evidence="5">
    <location>
        <begin position="68"/>
        <end position="88"/>
    </location>
</feature>